<dbReference type="PROSITE" id="PS51421">
    <property type="entry name" value="RAS"/>
    <property type="match status" value="1"/>
</dbReference>
<feature type="compositionally biased region" description="Pro residues" evidence="10">
    <location>
        <begin position="38"/>
        <end position="48"/>
    </location>
</feature>
<dbReference type="InParanoid" id="A0A384A2Y5"/>
<evidence type="ECO:0000256" key="1">
    <source>
        <dbReference type="ARBA" id="ARBA00004635"/>
    </source>
</evidence>
<dbReference type="CDD" id="cd04112">
    <property type="entry name" value="Rab26"/>
    <property type="match status" value="1"/>
</dbReference>
<dbReference type="SUPFAM" id="SSF52540">
    <property type="entry name" value="P-loop containing nucleoside triphosphate hydrolases"/>
    <property type="match status" value="1"/>
</dbReference>
<dbReference type="AlphaFoldDB" id="A0A384A2Y5"/>
<dbReference type="GO" id="GO:0005525">
    <property type="term" value="F:GTP binding"/>
    <property type="evidence" value="ECO:0007669"/>
    <property type="project" value="UniProtKB-KW"/>
</dbReference>
<dbReference type="GO" id="GO:0046872">
    <property type="term" value="F:metal ion binding"/>
    <property type="evidence" value="ECO:0007669"/>
    <property type="project" value="UniProtKB-KW"/>
</dbReference>
<dbReference type="PRINTS" id="PR00449">
    <property type="entry name" value="RASTRNSFRMNG"/>
</dbReference>
<comment type="subcellular location">
    <subcellularLocation>
        <location evidence="1">Membrane</location>
        <topology evidence="1">Lipid-anchor</topology>
    </subcellularLocation>
</comment>
<accession>A0A384A2Y5</accession>
<dbReference type="PROSITE" id="PS51419">
    <property type="entry name" value="RAB"/>
    <property type="match status" value="1"/>
</dbReference>
<organism evidence="11 12">
    <name type="scientific">Balaenoptera acutorostrata</name>
    <name type="common">Common minke whale</name>
    <name type="synonym">Balaena rostrata</name>
    <dbReference type="NCBI Taxonomy" id="9767"/>
    <lineage>
        <taxon>Eukaryota</taxon>
        <taxon>Metazoa</taxon>
        <taxon>Chordata</taxon>
        <taxon>Craniata</taxon>
        <taxon>Vertebrata</taxon>
        <taxon>Euteleostomi</taxon>
        <taxon>Mammalia</taxon>
        <taxon>Eutheria</taxon>
        <taxon>Laurasiatheria</taxon>
        <taxon>Artiodactyla</taxon>
        <taxon>Whippomorpha</taxon>
        <taxon>Cetacea</taxon>
        <taxon>Mysticeti</taxon>
        <taxon>Balaenopteridae</taxon>
        <taxon>Balaenoptera</taxon>
    </lineage>
</organism>
<evidence type="ECO:0000313" key="11">
    <source>
        <dbReference type="Proteomes" id="UP001652580"/>
    </source>
</evidence>
<keyword evidence="6" id="KW-0342">GTP-binding</keyword>
<dbReference type="SMART" id="SM00176">
    <property type="entry name" value="RAN"/>
    <property type="match status" value="1"/>
</dbReference>
<dbReference type="CTD" id="25837"/>
<feature type="region of interest" description="Disordered" evidence="10">
    <location>
        <begin position="1"/>
        <end position="54"/>
    </location>
</feature>
<dbReference type="GeneID" id="103019954"/>
<name>A0A384A2Y5_BALAC</name>
<keyword evidence="8" id="KW-0636">Prenylation</keyword>
<dbReference type="InterPro" id="IPR001806">
    <property type="entry name" value="Small_GTPase"/>
</dbReference>
<dbReference type="GO" id="GO:0003925">
    <property type="term" value="F:G protein activity"/>
    <property type="evidence" value="ECO:0007669"/>
    <property type="project" value="UniProtKB-EC"/>
</dbReference>
<dbReference type="PROSITE" id="PS51420">
    <property type="entry name" value="RHO"/>
    <property type="match status" value="1"/>
</dbReference>
<keyword evidence="4" id="KW-0547">Nucleotide-binding</keyword>
<evidence type="ECO:0000256" key="3">
    <source>
        <dbReference type="ARBA" id="ARBA00011984"/>
    </source>
</evidence>
<dbReference type="Pfam" id="PF00071">
    <property type="entry name" value="Ras"/>
    <property type="match status" value="1"/>
</dbReference>
<evidence type="ECO:0000256" key="8">
    <source>
        <dbReference type="ARBA" id="ARBA00023289"/>
    </source>
</evidence>
<keyword evidence="7" id="KW-0449">Lipoprotein</keyword>
<keyword evidence="11" id="KW-1185">Reference proteome</keyword>
<dbReference type="STRING" id="310752.A0A384A2Y5"/>
<evidence type="ECO:0000256" key="4">
    <source>
        <dbReference type="ARBA" id="ARBA00022741"/>
    </source>
</evidence>
<dbReference type="EC" id="3.6.5.2" evidence="3"/>
<dbReference type="InterPro" id="IPR050305">
    <property type="entry name" value="Small_GTPase_Rab"/>
</dbReference>
<evidence type="ECO:0000313" key="12">
    <source>
        <dbReference type="RefSeq" id="XP_007181722.2"/>
    </source>
</evidence>
<dbReference type="SMART" id="SM00174">
    <property type="entry name" value="RHO"/>
    <property type="match status" value="1"/>
</dbReference>
<protein>
    <recommendedName>
        <fullName evidence="3">small monomeric GTPase</fullName>
        <ecNumber evidence="3">3.6.5.2</ecNumber>
    </recommendedName>
</protein>
<dbReference type="SMART" id="SM00173">
    <property type="entry name" value="RAS"/>
    <property type="match status" value="1"/>
</dbReference>
<evidence type="ECO:0000256" key="5">
    <source>
        <dbReference type="ARBA" id="ARBA00022801"/>
    </source>
</evidence>
<dbReference type="Gene3D" id="3.40.50.300">
    <property type="entry name" value="P-loop containing nucleotide triphosphate hydrolases"/>
    <property type="match status" value="1"/>
</dbReference>
<sequence length="265" mass="28737">MSRKKTPKSKGGSAPATSALPATHGSRPVRPGTARPGPDAPPNGPPQPGRSSLGGGGDFYDVAFKVMLVGDSGVGKTCLLVRFKDGAFLAGTFISTVGIDFRNKVLDVDGMKVKLQIWDTAGQERFRSVTHAYYRDAHGVLTGPLPPALLLLYDVTNKASFDSIQAWLTEIQEYAQHDVVLMLLGNKVDSAQERVVKREDGEKLAKEYGLPFMETSAKTGLNVDLAFMAIAKELKQRCMKAPSEPRFQLHDYVKREGRGASCCKP</sequence>
<evidence type="ECO:0000256" key="7">
    <source>
        <dbReference type="ARBA" id="ARBA00023288"/>
    </source>
</evidence>
<reference evidence="12" key="1">
    <citation type="submission" date="2025-08" db="UniProtKB">
        <authorList>
            <consortium name="RefSeq"/>
        </authorList>
    </citation>
    <scope>IDENTIFICATION</scope>
</reference>
<evidence type="ECO:0000256" key="2">
    <source>
        <dbReference type="ARBA" id="ARBA00006270"/>
    </source>
</evidence>
<dbReference type="InterPro" id="IPR027417">
    <property type="entry name" value="P-loop_NTPase"/>
</dbReference>
<keyword evidence="5" id="KW-0378">Hydrolase</keyword>
<gene>
    <name evidence="12" type="primary">RAB26</name>
</gene>
<dbReference type="FunCoup" id="A0A384A2Y5">
    <property type="interactions" value="645"/>
</dbReference>
<dbReference type="RefSeq" id="XP_007181722.2">
    <property type="nucleotide sequence ID" value="XM_007181660.2"/>
</dbReference>
<comment type="similarity">
    <text evidence="2">Belongs to the small GTPase superfamily. Rab family.</text>
</comment>
<dbReference type="Proteomes" id="UP001652580">
    <property type="component" value="Chromosome 15"/>
</dbReference>
<evidence type="ECO:0000256" key="6">
    <source>
        <dbReference type="ARBA" id="ARBA00023134"/>
    </source>
</evidence>
<dbReference type="GO" id="GO:0015031">
    <property type="term" value="P:protein transport"/>
    <property type="evidence" value="ECO:0007669"/>
    <property type="project" value="UniProtKB-KW"/>
</dbReference>
<comment type="catalytic activity">
    <reaction evidence="9">
        <text>GTP + H2O = GDP + phosphate + H(+)</text>
        <dbReference type="Rhea" id="RHEA:19669"/>
        <dbReference type="ChEBI" id="CHEBI:15377"/>
        <dbReference type="ChEBI" id="CHEBI:15378"/>
        <dbReference type="ChEBI" id="CHEBI:37565"/>
        <dbReference type="ChEBI" id="CHEBI:43474"/>
        <dbReference type="ChEBI" id="CHEBI:58189"/>
        <dbReference type="EC" id="3.6.5.2"/>
    </reaction>
    <physiologicalReaction direction="left-to-right" evidence="9">
        <dbReference type="Rhea" id="RHEA:19670"/>
    </physiologicalReaction>
</comment>
<evidence type="ECO:0000256" key="9">
    <source>
        <dbReference type="ARBA" id="ARBA00047660"/>
    </source>
</evidence>
<dbReference type="NCBIfam" id="TIGR00231">
    <property type="entry name" value="small_GTP"/>
    <property type="match status" value="1"/>
</dbReference>
<dbReference type="SMART" id="SM00175">
    <property type="entry name" value="RAB"/>
    <property type="match status" value="1"/>
</dbReference>
<dbReference type="InterPro" id="IPR005225">
    <property type="entry name" value="Small_GTP-bd"/>
</dbReference>
<proteinExistence type="inferred from homology"/>
<dbReference type="GO" id="GO:0016020">
    <property type="term" value="C:membrane"/>
    <property type="evidence" value="ECO:0007669"/>
    <property type="project" value="UniProtKB-SubCell"/>
</dbReference>
<dbReference type="KEGG" id="bacu:103019954"/>
<evidence type="ECO:0000256" key="10">
    <source>
        <dbReference type="SAM" id="MobiDB-lite"/>
    </source>
</evidence>
<dbReference type="PANTHER" id="PTHR47980">
    <property type="entry name" value="LD44762P"/>
    <property type="match status" value="1"/>
</dbReference>